<evidence type="ECO:0000259" key="7">
    <source>
        <dbReference type="PROSITE" id="PS50157"/>
    </source>
</evidence>
<comment type="similarity">
    <text evidence="4">Belongs to the ZNF277 family.</text>
</comment>
<dbReference type="PANTHER" id="PTHR13267">
    <property type="entry name" value="ZINC FINGER PROTEIN 277"/>
    <property type="match status" value="1"/>
</dbReference>
<evidence type="ECO:0000256" key="2">
    <source>
        <dbReference type="ARBA" id="ARBA00022771"/>
    </source>
</evidence>
<dbReference type="EMBL" id="HAAD01000882">
    <property type="protein sequence ID" value="CDG67114.1"/>
    <property type="molecule type" value="mRNA"/>
</dbReference>
<name>T2M4T4_HYDVU</name>
<evidence type="ECO:0000256" key="3">
    <source>
        <dbReference type="ARBA" id="ARBA00022833"/>
    </source>
</evidence>
<dbReference type="SMART" id="SM00355">
    <property type="entry name" value="ZnF_C2H2"/>
    <property type="match status" value="5"/>
</dbReference>
<feature type="domain" description="C2H2-type" evidence="7">
    <location>
        <begin position="200"/>
        <end position="229"/>
    </location>
</feature>
<dbReference type="AlphaFoldDB" id="T2M4T4"/>
<dbReference type="PROSITE" id="PS50157">
    <property type="entry name" value="ZINC_FINGER_C2H2_2"/>
    <property type="match status" value="1"/>
</dbReference>
<keyword evidence="2 5" id="KW-0863">Zinc-finger</keyword>
<proteinExistence type="evidence at transcript level"/>
<dbReference type="OrthoDB" id="278606at2759"/>
<evidence type="ECO:0000256" key="1">
    <source>
        <dbReference type="ARBA" id="ARBA00022723"/>
    </source>
</evidence>
<feature type="coiled-coil region" evidence="6">
    <location>
        <begin position="121"/>
        <end position="148"/>
    </location>
</feature>
<keyword evidence="1" id="KW-0479">Metal-binding</keyword>
<dbReference type="Gene3D" id="3.30.160.60">
    <property type="entry name" value="Classic Zinc Finger"/>
    <property type="match status" value="1"/>
</dbReference>
<dbReference type="SUPFAM" id="SSF57667">
    <property type="entry name" value="beta-beta-alpha zinc fingers"/>
    <property type="match status" value="2"/>
</dbReference>
<gene>
    <name evidence="8" type="primary">ZNF277</name>
</gene>
<evidence type="ECO:0000256" key="5">
    <source>
        <dbReference type="PROSITE-ProRule" id="PRU00042"/>
    </source>
</evidence>
<keyword evidence="6" id="KW-0175">Coiled coil</keyword>
<dbReference type="InterPro" id="IPR013087">
    <property type="entry name" value="Znf_C2H2_type"/>
</dbReference>
<dbReference type="InterPro" id="IPR040048">
    <property type="entry name" value="ZNF277"/>
</dbReference>
<dbReference type="Pfam" id="PF12756">
    <property type="entry name" value="zf-C2H2_2"/>
    <property type="match status" value="2"/>
</dbReference>
<evidence type="ECO:0000256" key="4">
    <source>
        <dbReference type="ARBA" id="ARBA00034119"/>
    </source>
</evidence>
<dbReference type="InterPro" id="IPR036236">
    <property type="entry name" value="Znf_C2H2_sf"/>
</dbReference>
<evidence type="ECO:0000313" key="8">
    <source>
        <dbReference type="EMBL" id="CDG67114.1"/>
    </source>
</evidence>
<dbReference type="PANTHER" id="PTHR13267:SF3">
    <property type="entry name" value="ZINC FINGER PROTEIN 277"/>
    <property type="match status" value="1"/>
</dbReference>
<organism evidence="8">
    <name type="scientific">Hydra vulgaris</name>
    <name type="common">Hydra</name>
    <name type="synonym">Hydra attenuata</name>
    <dbReference type="NCBI Taxonomy" id="6087"/>
    <lineage>
        <taxon>Eukaryota</taxon>
        <taxon>Metazoa</taxon>
        <taxon>Cnidaria</taxon>
        <taxon>Hydrozoa</taxon>
        <taxon>Hydroidolina</taxon>
        <taxon>Anthoathecata</taxon>
        <taxon>Aplanulata</taxon>
        <taxon>Hydridae</taxon>
        <taxon>Hydra</taxon>
    </lineage>
</organism>
<dbReference type="GO" id="GO:0008270">
    <property type="term" value="F:zinc ion binding"/>
    <property type="evidence" value="ECO:0007669"/>
    <property type="project" value="UniProtKB-KW"/>
</dbReference>
<reference evidence="8" key="1">
    <citation type="journal article" date="2013" name="Genome Biol. Evol.">
        <title>Punctuated emergences of genetic and phenotypic innovations in eumetazoan, bilaterian, euteleostome, and hominidae ancestors.</title>
        <authorList>
            <person name="Wenger Y."/>
            <person name="Galliot B."/>
        </authorList>
    </citation>
    <scope>NUCLEOTIDE SEQUENCE</scope>
    <source>
        <tissue evidence="8">Whole animals</tissue>
    </source>
</reference>
<dbReference type="PROSITE" id="PS00028">
    <property type="entry name" value="ZINC_FINGER_C2H2_1"/>
    <property type="match status" value="2"/>
</dbReference>
<accession>T2M4T4</accession>
<evidence type="ECO:0000256" key="6">
    <source>
        <dbReference type="SAM" id="Coils"/>
    </source>
</evidence>
<dbReference type="InterPro" id="IPR041661">
    <property type="entry name" value="ZN622/Rei1/Reh1_Znf-C2H2"/>
</dbReference>
<keyword evidence="3" id="KW-0862">Zinc</keyword>
<sequence>MEPINILQPLSINQITSELTKNVKFSNDIECLVCNSKFPSTENGTGNPILAHLLSVHKIVIADVQNIPNFPRYISYWKEKFSTVKDLKEVCVVVKSNSSPEDKAPSEYFYMLTNFIPEDEAIRDELTLEKLENVLEEQQLERNDSSFNKTCLFCKESFQGNRAKIFRHMAKEHSFNVGNSDNIVHASEFIDLIKSKLDSFTCLCCSKQFKDWNTLKDHMRKKGHKRIDPLNKEYDKFYLINYLAPGKYWKEVQSEPEYEKENIEEQEEENTEKAWGDWTEKKGAISLCLFCATTDVDVNKIIEHMKNDHGFNLNLLRKKLDLNFYHQVKIVNYIRKKVFELNCPYCMDKFSTRGELELHLSAKRHCQLPVDKKAWDQPSYFFPTFEDDSLLCFLEDDGEDENQNIIS</sequence>
<protein>
    <submittedName>
        <fullName evidence="8">Zinc finger protein 277</fullName>
    </submittedName>
</protein>